<reference evidence="1" key="1">
    <citation type="submission" date="2018-02" db="EMBL/GenBank/DDBJ databases">
        <title>Rhizophora mucronata_Transcriptome.</title>
        <authorList>
            <person name="Meera S.P."/>
            <person name="Sreeshan A."/>
            <person name="Augustine A."/>
        </authorList>
    </citation>
    <scope>NUCLEOTIDE SEQUENCE</scope>
    <source>
        <tissue evidence="1">Leaf</tissue>
    </source>
</reference>
<dbReference type="AlphaFoldDB" id="A0A2P2NZB0"/>
<proteinExistence type="predicted"/>
<protein>
    <submittedName>
        <fullName evidence="1">Uncharacterized protein</fullName>
    </submittedName>
</protein>
<organism evidence="1">
    <name type="scientific">Rhizophora mucronata</name>
    <name type="common">Asiatic mangrove</name>
    <dbReference type="NCBI Taxonomy" id="61149"/>
    <lineage>
        <taxon>Eukaryota</taxon>
        <taxon>Viridiplantae</taxon>
        <taxon>Streptophyta</taxon>
        <taxon>Embryophyta</taxon>
        <taxon>Tracheophyta</taxon>
        <taxon>Spermatophyta</taxon>
        <taxon>Magnoliopsida</taxon>
        <taxon>eudicotyledons</taxon>
        <taxon>Gunneridae</taxon>
        <taxon>Pentapetalae</taxon>
        <taxon>rosids</taxon>
        <taxon>fabids</taxon>
        <taxon>Malpighiales</taxon>
        <taxon>Rhizophoraceae</taxon>
        <taxon>Rhizophora</taxon>
    </lineage>
</organism>
<dbReference type="EMBL" id="GGEC01067309">
    <property type="protein sequence ID" value="MBX47793.1"/>
    <property type="molecule type" value="Transcribed_RNA"/>
</dbReference>
<sequence>MFPKLVFTANELNWPCCPLGGRGGKKKTDSTDRKTKR</sequence>
<evidence type="ECO:0000313" key="1">
    <source>
        <dbReference type="EMBL" id="MBX47793.1"/>
    </source>
</evidence>
<name>A0A2P2NZB0_RHIMU</name>
<accession>A0A2P2NZB0</accession>